<dbReference type="PANTHER" id="PTHR12526">
    <property type="entry name" value="GLYCOSYLTRANSFERASE"/>
    <property type="match status" value="1"/>
</dbReference>
<accession>A0ABV6S976</accession>
<dbReference type="GO" id="GO:0016757">
    <property type="term" value="F:glycosyltransferase activity"/>
    <property type="evidence" value="ECO:0007669"/>
    <property type="project" value="UniProtKB-KW"/>
</dbReference>
<dbReference type="EC" id="2.4.-.-" evidence="3"/>
<dbReference type="Gene3D" id="3.40.50.2000">
    <property type="entry name" value="Glycogen Phosphorylase B"/>
    <property type="match status" value="2"/>
</dbReference>
<keyword evidence="3" id="KW-0808">Transferase</keyword>
<evidence type="ECO:0000313" key="3">
    <source>
        <dbReference type="EMBL" id="MFC0685389.1"/>
    </source>
</evidence>
<organism evidence="3 4">
    <name type="scientific">Novosphingobium clariflavum</name>
    <dbReference type="NCBI Taxonomy" id="2029884"/>
    <lineage>
        <taxon>Bacteria</taxon>
        <taxon>Pseudomonadati</taxon>
        <taxon>Pseudomonadota</taxon>
        <taxon>Alphaproteobacteria</taxon>
        <taxon>Sphingomonadales</taxon>
        <taxon>Sphingomonadaceae</taxon>
        <taxon>Novosphingobium</taxon>
    </lineage>
</organism>
<evidence type="ECO:0000259" key="1">
    <source>
        <dbReference type="Pfam" id="PF00534"/>
    </source>
</evidence>
<feature type="domain" description="Glycosyl transferase family 1" evidence="1">
    <location>
        <begin position="208"/>
        <end position="352"/>
    </location>
</feature>
<evidence type="ECO:0000259" key="2">
    <source>
        <dbReference type="Pfam" id="PF13439"/>
    </source>
</evidence>
<dbReference type="SUPFAM" id="SSF53756">
    <property type="entry name" value="UDP-Glycosyltransferase/glycogen phosphorylase"/>
    <property type="match status" value="1"/>
</dbReference>
<reference evidence="3 4" key="1">
    <citation type="submission" date="2024-09" db="EMBL/GenBank/DDBJ databases">
        <authorList>
            <person name="Sun Q."/>
            <person name="Mori K."/>
        </authorList>
    </citation>
    <scope>NUCLEOTIDE SEQUENCE [LARGE SCALE GENOMIC DNA]</scope>
    <source>
        <strain evidence="3 4">CICC 11035S</strain>
    </source>
</reference>
<dbReference type="RefSeq" id="WP_267223042.1">
    <property type="nucleotide sequence ID" value="NZ_JAPCWC010000019.1"/>
</dbReference>
<dbReference type="InterPro" id="IPR028098">
    <property type="entry name" value="Glyco_trans_4-like_N"/>
</dbReference>
<dbReference type="EMBL" id="JBHLTM010000047">
    <property type="protein sequence ID" value="MFC0685389.1"/>
    <property type="molecule type" value="Genomic_DNA"/>
</dbReference>
<dbReference type="Pfam" id="PF00534">
    <property type="entry name" value="Glycos_transf_1"/>
    <property type="match status" value="1"/>
</dbReference>
<dbReference type="InterPro" id="IPR001296">
    <property type="entry name" value="Glyco_trans_1"/>
</dbReference>
<keyword evidence="3" id="KW-0328">Glycosyltransferase</keyword>
<comment type="caution">
    <text evidence="3">The sequence shown here is derived from an EMBL/GenBank/DDBJ whole genome shotgun (WGS) entry which is preliminary data.</text>
</comment>
<dbReference type="CDD" id="cd03811">
    <property type="entry name" value="GT4_GT28_WabH-like"/>
    <property type="match status" value="1"/>
</dbReference>
<name>A0ABV6S976_9SPHN</name>
<protein>
    <submittedName>
        <fullName evidence="3">Glycosyltransferase</fullName>
        <ecNumber evidence="3">2.4.-.-</ecNumber>
    </submittedName>
</protein>
<dbReference type="Proteomes" id="UP001589858">
    <property type="component" value="Unassembled WGS sequence"/>
</dbReference>
<keyword evidence="4" id="KW-1185">Reference proteome</keyword>
<evidence type="ECO:0000313" key="4">
    <source>
        <dbReference type="Proteomes" id="UP001589858"/>
    </source>
</evidence>
<proteinExistence type="predicted"/>
<dbReference type="Pfam" id="PF13439">
    <property type="entry name" value="Glyco_transf_4"/>
    <property type="match status" value="1"/>
</dbReference>
<gene>
    <name evidence="3" type="ORF">ACFFF8_12345</name>
</gene>
<sequence>MLSSSKDAMTSRLNEGEAAPIRVLYVVPPSNQFAGIERVTDELANALARNDNPRFDVSVLYFRDYAEVVDPAYTVLREEAQRTRDIPGGLQKALAKRDFDLVVIPQFENAFLSLVRDRLAGRRTNIVLHLHGNPEVERVVSAKSRLLFSFVRLAAPYFAGVIAVSPGLAKRAQAMMGDKCRVLFMPNPVRQLGDRVRVSEAALAGRNFVTVARLAYQKGHDIAVAAFRKVVDAYPDATLTLVGEGPERAKLEDMIERLDLRDNVTLKGMVSDPSAELGAARAFVTASRWEGFGVSIVEAMSVGLPVVAARCDFGPEDLITRPELGILTPPNDPDALADAMIRQLAQEPRAEDVDLRRQEAAESARDAVVARHAAYLLQLQRGLVS</sequence>
<feature type="domain" description="Glycosyltransferase subfamily 4-like N-terminal" evidence="2">
    <location>
        <begin position="35"/>
        <end position="189"/>
    </location>
</feature>